<dbReference type="Gene3D" id="1.25.40.10">
    <property type="entry name" value="Tetratricopeptide repeat domain"/>
    <property type="match status" value="1"/>
</dbReference>
<dbReference type="InterPro" id="IPR011990">
    <property type="entry name" value="TPR-like_helical_dom_sf"/>
</dbReference>
<dbReference type="SMART" id="SM00028">
    <property type="entry name" value="TPR"/>
    <property type="match status" value="3"/>
</dbReference>
<keyword evidence="6" id="KW-1185">Reference proteome</keyword>
<evidence type="ECO:0000313" key="5">
    <source>
        <dbReference type="EMBL" id="MFG6447074.1"/>
    </source>
</evidence>
<dbReference type="EMBL" id="JBIGHZ010000001">
    <property type="protein sequence ID" value="MFG6447074.1"/>
    <property type="molecule type" value="Genomic_DNA"/>
</dbReference>
<evidence type="ECO:0000256" key="1">
    <source>
        <dbReference type="ARBA" id="ARBA00022737"/>
    </source>
</evidence>
<evidence type="ECO:0000313" key="6">
    <source>
        <dbReference type="Proteomes" id="UP001606099"/>
    </source>
</evidence>
<proteinExistence type="predicted"/>
<name>A0ABW7FRX1_9BURK</name>
<sequence>MSSVFADDVGDVLGLLNAGKHAEALKKTDQLLAANPGDARLQLQRGIALSALGRKNEAITVFQKLIEAHPDHPGPYNNLAVLYASQGDYDKARQSLELAIKTNPSYATAFQNLGDVYARLAGQAYKKALALDKNDVSLPLKLAVIQNVFEPTVDPRPGKAAKAPVPAPAPAPVAAAKPVAPVAPAPAPVAAAPKPAAPVAAAPAAPVAAATAPAKPTAAAPAPAPVAKASADSDQKEIEKALKGWAQSWSRRDMDGYFAAYSPEFKGKSGSRKAWESDRRNRILSKKKISVEISDLDIKIDGNKAKVRFRQDYNSDSLDAKSTKNVELTQVKPGQWRITAENSN</sequence>
<comment type="caution">
    <text evidence="5">The sequence shown here is derived from an EMBL/GenBank/DDBJ whole genome shotgun (WGS) entry which is preliminary data.</text>
</comment>
<evidence type="ECO:0000259" key="4">
    <source>
        <dbReference type="Pfam" id="PF24125"/>
    </source>
</evidence>
<feature type="domain" description="Cds6 C-terminal" evidence="4">
    <location>
        <begin position="238"/>
        <end position="341"/>
    </location>
</feature>
<dbReference type="RefSeq" id="WP_394458447.1">
    <property type="nucleotide sequence ID" value="NZ_JBIGHZ010000001.1"/>
</dbReference>
<dbReference type="InterPro" id="IPR032710">
    <property type="entry name" value="NTF2-like_dom_sf"/>
</dbReference>
<dbReference type="Pfam" id="PF14559">
    <property type="entry name" value="TPR_19"/>
    <property type="match status" value="1"/>
</dbReference>
<dbReference type="PROSITE" id="PS50005">
    <property type="entry name" value="TPR"/>
    <property type="match status" value="2"/>
</dbReference>
<dbReference type="Gene3D" id="3.10.450.50">
    <property type="match status" value="1"/>
</dbReference>
<evidence type="ECO:0000256" key="2">
    <source>
        <dbReference type="ARBA" id="ARBA00022803"/>
    </source>
</evidence>
<dbReference type="SUPFAM" id="SSF54427">
    <property type="entry name" value="NTF2-like"/>
    <property type="match status" value="1"/>
</dbReference>
<reference evidence="5 6" key="1">
    <citation type="submission" date="2024-08" db="EMBL/GenBank/DDBJ databases">
        <authorList>
            <person name="Lu H."/>
        </authorList>
    </citation>
    <scope>NUCLEOTIDE SEQUENCE [LARGE SCALE GENOMIC DNA]</scope>
    <source>
        <strain evidence="5 6">BYS180W</strain>
    </source>
</reference>
<dbReference type="Proteomes" id="UP001606099">
    <property type="component" value="Unassembled WGS sequence"/>
</dbReference>
<feature type="repeat" description="TPR" evidence="3">
    <location>
        <begin position="39"/>
        <end position="72"/>
    </location>
</feature>
<dbReference type="PANTHER" id="PTHR44858:SF1">
    <property type="entry name" value="UDP-N-ACETYLGLUCOSAMINE--PEPTIDE N-ACETYLGLUCOSAMINYLTRANSFERASE SPINDLY-RELATED"/>
    <property type="match status" value="1"/>
</dbReference>
<protein>
    <submittedName>
        <fullName evidence="5">Tetratricopeptide repeat protein</fullName>
    </submittedName>
</protein>
<dbReference type="PANTHER" id="PTHR44858">
    <property type="entry name" value="TETRATRICOPEPTIDE REPEAT PROTEIN 6"/>
    <property type="match status" value="1"/>
</dbReference>
<keyword evidence="1" id="KW-0677">Repeat</keyword>
<dbReference type="InterPro" id="IPR050498">
    <property type="entry name" value="Ycf3"/>
</dbReference>
<organism evidence="5 6">
    <name type="scientific">Roseateles rivi</name>
    <dbReference type="NCBI Taxonomy" id="3299028"/>
    <lineage>
        <taxon>Bacteria</taxon>
        <taxon>Pseudomonadati</taxon>
        <taxon>Pseudomonadota</taxon>
        <taxon>Betaproteobacteria</taxon>
        <taxon>Burkholderiales</taxon>
        <taxon>Sphaerotilaceae</taxon>
        <taxon>Roseateles</taxon>
    </lineage>
</organism>
<keyword evidence="2 3" id="KW-0802">TPR repeat</keyword>
<dbReference type="InterPro" id="IPR019734">
    <property type="entry name" value="TPR_rpt"/>
</dbReference>
<dbReference type="Pfam" id="PF13414">
    <property type="entry name" value="TPR_11"/>
    <property type="match status" value="1"/>
</dbReference>
<feature type="repeat" description="TPR" evidence="3">
    <location>
        <begin position="73"/>
        <end position="106"/>
    </location>
</feature>
<dbReference type="Pfam" id="PF24125">
    <property type="entry name" value="Cds6_C"/>
    <property type="match status" value="1"/>
</dbReference>
<dbReference type="InterPro" id="IPR056203">
    <property type="entry name" value="Cds6_C"/>
</dbReference>
<accession>A0ABW7FRX1</accession>
<gene>
    <name evidence="5" type="ORF">ACG0Z6_02320</name>
</gene>
<evidence type="ECO:0000256" key="3">
    <source>
        <dbReference type="PROSITE-ProRule" id="PRU00339"/>
    </source>
</evidence>
<dbReference type="SUPFAM" id="SSF48452">
    <property type="entry name" value="TPR-like"/>
    <property type="match status" value="1"/>
</dbReference>